<reference evidence="2" key="1">
    <citation type="submission" date="2022-09" db="EMBL/GenBank/DDBJ databases">
        <title>Novel Mycoplasma species identified in domestic and wild animals.</title>
        <authorList>
            <person name="Volokhov D.V."/>
            <person name="Furtak V.A."/>
            <person name="Zagorodnyaya T.A."/>
        </authorList>
    </citation>
    <scope>NUCLEOTIDE SEQUENCE</scope>
    <source>
        <strain evidence="2">Oakley</strain>
    </source>
</reference>
<feature type="transmembrane region" description="Helical" evidence="1">
    <location>
        <begin position="46"/>
        <end position="64"/>
    </location>
</feature>
<dbReference type="RefSeq" id="WP_263607336.1">
    <property type="nucleotide sequence ID" value="NZ_JAOVQM010000001.1"/>
</dbReference>
<name>A0ABT2Y443_9MOLU</name>
<keyword evidence="1" id="KW-0812">Transmembrane</keyword>
<dbReference type="EMBL" id="JAOVQM010000001">
    <property type="protein sequence ID" value="MCV2231223.1"/>
    <property type="molecule type" value="Genomic_DNA"/>
</dbReference>
<feature type="transmembrane region" description="Helical" evidence="1">
    <location>
        <begin position="85"/>
        <end position="105"/>
    </location>
</feature>
<protein>
    <submittedName>
        <fullName evidence="2">Uncharacterized protein</fullName>
    </submittedName>
</protein>
<feature type="transmembrane region" description="Helical" evidence="1">
    <location>
        <begin position="14"/>
        <end position="34"/>
    </location>
</feature>
<keyword evidence="3" id="KW-1185">Reference proteome</keyword>
<feature type="transmembrane region" description="Helical" evidence="1">
    <location>
        <begin position="125"/>
        <end position="147"/>
    </location>
</feature>
<proteinExistence type="predicted"/>
<dbReference type="Proteomes" id="UP001177160">
    <property type="component" value="Unassembled WGS sequence"/>
</dbReference>
<gene>
    <name evidence="2" type="ORF">N7548_00085</name>
</gene>
<keyword evidence="1" id="KW-0472">Membrane</keyword>
<evidence type="ECO:0000256" key="1">
    <source>
        <dbReference type="SAM" id="Phobius"/>
    </source>
</evidence>
<sequence>MIKKTTDLFQKRQIIRILIFSIIGVMVALIFSVTSPAFSTLTPNNIVSVMSTFTGFTLTALIFAKNFFMNLKSDSTIQTTFRKGAVLLIFQFTILLLFIVLIILFDFNPNIKFYAINIRAFFLYFLLYMFLVNMADIISGLYQILLYSRDLTPRGEK</sequence>
<evidence type="ECO:0000313" key="2">
    <source>
        <dbReference type="EMBL" id="MCV2231223.1"/>
    </source>
</evidence>
<accession>A0ABT2Y443</accession>
<evidence type="ECO:0000313" key="3">
    <source>
        <dbReference type="Proteomes" id="UP001177160"/>
    </source>
</evidence>
<comment type="caution">
    <text evidence="2">The sequence shown here is derived from an EMBL/GenBank/DDBJ whole genome shotgun (WGS) entry which is preliminary data.</text>
</comment>
<organism evidence="2 3">
    <name type="scientific">Paracholeplasma manati</name>
    <dbReference type="NCBI Taxonomy" id="591373"/>
    <lineage>
        <taxon>Bacteria</taxon>
        <taxon>Bacillati</taxon>
        <taxon>Mycoplasmatota</taxon>
        <taxon>Mollicutes</taxon>
        <taxon>Acholeplasmatales</taxon>
        <taxon>Acholeplasmataceae</taxon>
        <taxon>Paracholeplasma</taxon>
    </lineage>
</organism>
<keyword evidence="1" id="KW-1133">Transmembrane helix</keyword>